<accession>A0A1F5PJW6</accession>
<proteinExistence type="predicted"/>
<gene>
    <name evidence="1" type="ORF">A3E29_03220</name>
</gene>
<dbReference type="EMBL" id="MFEY01000007">
    <property type="protein sequence ID" value="OGE90094.1"/>
    <property type="molecule type" value="Genomic_DNA"/>
</dbReference>
<evidence type="ECO:0000313" key="1">
    <source>
        <dbReference type="EMBL" id="OGE90094.1"/>
    </source>
</evidence>
<evidence type="ECO:0000313" key="2">
    <source>
        <dbReference type="Proteomes" id="UP000177682"/>
    </source>
</evidence>
<dbReference type="InterPro" id="IPR008972">
    <property type="entry name" value="Cupredoxin"/>
</dbReference>
<protein>
    <submittedName>
        <fullName evidence="1">Uncharacterized protein</fullName>
    </submittedName>
</protein>
<dbReference type="Proteomes" id="UP000177682">
    <property type="component" value="Unassembled WGS sequence"/>
</dbReference>
<dbReference type="AlphaFoldDB" id="A0A1F5PJW6"/>
<reference evidence="1 2" key="1">
    <citation type="journal article" date="2016" name="Nat. Commun.">
        <title>Thousands of microbial genomes shed light on interconnected biogeochemical processes in an aquifer system.</title>
        <authorList>
            <person name="Anantharaman K."/>
            <person name="Brown C.T."/>
            <person name="Hug L.A."/>
            <person name="Sharon I."/>
            <person name="Castelle C.J."/>
            <person name="Probst A.J."/>
            <person name="Thomas B.C."/>
            <person name="Singh A."/>
            <person name="Wilkins M.J."/>
            <person name="Karaoz U."/>
            <person name="Brodie E.L."/>
            <person name="Williams K.H."/>
            <person name="Hubbard S.S."/>
            <person name="Banfield J.F."/>
        </authorList>
    </citation>
    <scope>NUCLEOTIDE SEQUENCE [LARGE SCALE GENOMIC DNA]</scope>
</reference>
<dbReference type="Gene3D" id="2.60.40.420">
    <property type="entry name" value="Cupredoxins - blue copper proteins"/>
    <property type="match status" value="1"/>
</dbReference>
<organism evidence="1 2">
    <name type="scientific">Candidatus Doudnabacteria bacterium RIFCSPHIGHO2_12_FULL_48_16</name>
    <dbReference type="NCBI Taxonomy" id="1817838"/>
    <lineage>
        <taxon>Bacteria</taxon>
        <taxon>Candidatus Doudnaibacteriota</taxon>
    </lineage>
</organism>
<comment type="caution">
    <text evidence="1">The sequence shown here is derived from an EMBL/GenBank/DDBJ whole genome shotgun (WGS) entry which is preliminary data.</text>
</comment>
<sequence>MISVAMVLFAFSFWLIHRRTNIPQPIKGSAVAEPQIDYEWGDLENKTYGLKFSYPKNIFESNTNPVKVGKITRLFLASSAGGTITAEVFDQQFDPKNIVNESLRKVNNASALNVSGRIGYQYQEIGADCTKKVVQAPLGNQTAAMVFASCSLDQEPLVVENRELILRVLRSLELNPASSTSTAIVNWNIAADDTGASPNPIEVVSGDIAELTFIVSNANVLSGGLAFKSQDIDTGLIPAGTSKTVSFKADQSMEFAVFGSGDLRKNYTIKVNVIDE</sequence>
<name>A0A1F5PJW6_9BACT</name>